<dbReference type="Proteomes" id="UP000018143">
    <property type="component" value="Unassembled WGS sequence"/>
</dbReference>
<evidence type="ECO:0000313" key="2">
    <source>
        <dbReference type="Proteomes" id="UP000018143"/>
    </source>
</evidence>
<protein>
    <submittedName>
        <fullName evidence="1">Uncharacterized protein</fullName>
    </submittedName>
</protein>
<name>T1CN57_9HELI</name>
<comment type="caution">
    <text evidence="1">The sequence shown here is derived from an EMBL/GenBank/DDBJ whole genome shotgun (WGS) entry which is preliminary data.</text>
</comment>
<proteinExistence type="predicted"/>
<evidence type="ECO:0000313" key="1">
    <source>
        <dbReference type="EMBL" id="GAD18219.1"/>
    </source>
</evidence>
<accession>T1CN57</accession>
<keyword evidence="2" id="KW-1185">Reference proteome</keyword>
<dbReference type="EMBL" id="BASD01000004">
    <property type="protein sequence ID" value="GAD18219.1"/>
    <property type="molecule type" value="Genomic_DNA"/>
</dbReference>
<reference evidence="1 2" key="1">
    <citation type="journal article" date="2013" name="Genome Announc.">
        <title>Draft Genome Sequence of Helicobacter fennelliae Strain MRY12-0050, Isolated from a Bacteremia Patient.</title>
        <authorList>
            <person name="Rimbara E."/>
            <person name="Matsui M."/>
            <person name="Mori S."/>
            <person name="Suzuki S."/>
            <person name="Suzuki M."/>
            <person name="Kim H."/>
            <person name="Sekizuka T."/>
            <person name="Kuroda M."/>
            <person name="Shibayama K."/>
        </authorList>
    </citation>
    <scope>NUCLEOTIDE SEQUENCE [LARGE SCALE GENOMIC DNA]</scope>
    <source>
        <strain evidence="1 2">MRY12-0050</strain>
    </source>
</reference>
<dbReference type="AlphaFoldDB" id="T1CN57"/>
<gene>
    <name evidence="1" type="ORF">HFN_1817</name>
</gene>
<dbReference type="STRING" id="1325130.HFN_1817"/>
<sequence length="59" mass="6717">MAIHKNPLLESRFKCQLNTKTNVSNRNAIQQNKILHTTQQVANATIKTIKSTYVSHLLL</sequence>
<organism evidence="1 2">
    <name type="scientific">Helicobacter fennelliae MRY12-0050</name>
    <dbReference type="NCBI Taxonomy" id="1325130"/>
    <lineage>
        <taxon>Bacteria</taxon>
        <taxon>Pseudomonadati</taxon>
        <taxon>Campylobacterota</taxon>
        <taxon>Epsilonproteobacteria</taxon>
        <taxon>Campylobacterales</taxon>
        <taxon>Helicobacteraceae</taxon>
        <taxon>Helicobacter</taxon>
    </lineage>
</organism>